<dbReference type="EMBL" id="CAMPGE010023285">
    <property type="protein sequence ID" value="CAI2381242.1"/>
    <property type="molecule type" value="Genomic_DNA"/>
</dbReference>
<proteinExistence type="predicted"/>
<keyword evidence="2" id="KW-1185">Reference proteome</keyword>
<dbReference type="InterPro" id="IPR013083">
    <property type="entry name" value="Znf_RING/FYVE/PHD"/>
</dbReference>
<reference evidence="1" key="1">
    <citation type="submission" date="2023-07" db="EMBL/GenBank/DDBJ databases">
        <authorList>
            <consortium name="AG Swart"/>
            <person name="Singh M."/>
            <person name="Singh A."/>
            <person name="Seah K."/>
            <person name="Emmerich C."/>
        </authorList>
    </citation>
    <scope>NUCLEOTIDE SEQUENCE</scope>
    <source>
        <strain evidence="1">DP1</strain>
    </source>
</reference>
<organism evidence="1 2">
    <name type="scientific">Euplotes crassus</name>
    <dbReference type="NCBI Taxonomy" id="5936"/>
    <lineage>
        <taxon>Eukaryota</taxon>
        <taxon>Sar</taxon>
        <taxon>Alveolata</taxon>
        <taxon>Ciliophora</taxon>
        <taxon>Intramacronucleata</taxon>
        <taxon>Spirotrichea</taxon>
        <taxon>Hypotrichia</taxon>
        <taxon>Euplotida</taxon>
        <taxon>Euplotidae</taxon>
        <taxon>Moneuplotes</taxon>
    </lineage>
</organism>
<evidence type="ECO:0000313" key="1">
    <source>
        <dbReference type="EMBL" id="CAI2381242.1"/>
    </source>
</evidence>
<dbReference type="SUPFAM" id="SSF57850">
    <property type="entry name" value="RING/U-box"/>
    <property type="match status" value="1"/>
</dbReference>
<evidence type="ECO:0000313" key="2">
    <source>
        <dbReference type="Proteomes" id="UP001295684"/>
    </source>
</evidence>
<dbReference type="Proteomes" id="UP001295684">
    <property type="component" value="Unassembled WGS sequence"/>
</dbReference>
<evidence type="ECO:0008006" key="3">
    <source>
        <dbReference type="Google" id="ProtNLM"/>
    </source>
</evidence>
<accession>A0AAD1Y0N9</accession>
<dbReference type="AlphaFoldDB" id="A0AAD1Y0N9"/>
<dbReference type="Gene3D" id="3.30.40.10">
    <property type="entry name" value="Zinc/RING finger domain, C3HC4 (zinc finger)"/>
    <property type="match status" value="1"/>
</dbReference>
<gene>
    <name evidence="1" type="ORF">ECRASSUSDP1_LOCUS22693</name>
</gene>
<protein>
    <recommendedName>
        <fullName evidence="3">U-box domain-containing protein</fullName>
    </recommendedName>
</protein>
<name>A0AAD1Y0N9_EUPCR</name>
<comment type="caution">
    <text evidence="1">The sequence shown here is derived from an EMBL/GenBank/DDBJ whole genome shotgun (WGS) entry which is preliminary data.</text>
</comment>
<sequence length="149" mass="16867">MKALTLYEETKEGDSPPEFGLEDVLKCPISGKPIINPVLSPSKVLYDEQSVKLYLSTHGEIHENGTANPLKISDFKLLKMELLSKMSLSVSQLCRPTEKIHGCLIDEDYFSPRMTRCSEEEQQFVEQKFGQIPMCESYLECEGESDDNV</sequence>